<evidence type="ECO:0000313" key="4">
    <source>
        <dbReference type="Proteomes" id="UP000001964"/>
    </source>
</evidence>
<evidence type="ECO:0000256" key="1">
    <source>
        <dbReference type="SAM" id="MobiDB-lite"/>
    </source>
</evidence>
<dbReference type="InterPro" id="IPR013785">
    <property type="entry name" value="Aldolase_TIM"/>
</dbReference>
<sequence>MTHIDVIAEIGSNHGGDLDQAKRYIEASAKAGADVVKFQTLTREGLIARFVKGADGTVTENPKFAAFGNAGLPDDWHAPLMTCAADNGVEFMSTPFSLDAVELMESLGVKRYKIASGDLTFTPLLEALGATGKRLILSTGASYLDEVTTAVTTLTRSGCPHLTALHCAASYPPAWEDLNLSAITTLQKTLGLPVGLSDHSPGAMAPIAAAALGAVVIEKHVTFDRATPGPDHPFAMEMDELAALIADLRNLEIALGDGDKKPAASEINRRRNLRRGRYDATTGKPDDHGTDWLRPQHAPDDRAEF</sequence>
<protein>
    <submittedName>
        <fullName evidence="3">N-acetylneuraminate synthase</fullName>
        <ecNumber evidence="3">2.5.1.56</ecNumber>
    </submittedName>
</protein>
<feature type="compositionally biased region" description="Basic and acidic residues" evidence="1">
    <location>
        <begin position="259"/>
        <end position="269"/>
    </location>
</feature>
<feature type="region of interest" description="Disordered" evidence="1">
    <location>
        <begin position="259"/>
        <end position="305"/>
    </location>
</feature>
<reference evidence="3 4" key="1">
    <citation type="submission" date="2006-08" db="EMBL/GenBank/DDBJ databases">
        <title>Complete sequence of Maricaulis maris MCS10.</title>
        <authorList>
            <consortium name="US DOE Joint Genome Institute"/>
            <person name="Copeland A."/>
            <person name="Lucas S."/>
            <person name="Lapidus A."/>
            <person name="Barry K."/>
            <person name="Detter J.C."/>
            <person name="Glavina del Rio T."/>
            <person name="Hammon N."/>
            <person name="Israni S."/>
            <person name="Dalin E."/>
            <person name="Tice H."/>
            <person name="Pitluck S."/>
            <person name="Saunders E."/>
            <person name="Brettin T."/>
            <person name="Bruce D."/>
            <person name="Han C."/>
            <person name="Tapia R."/>
            <person name="Gilna P."/>
            <person name="Schmutz J."/>
            <person name="Larimer F."/>
            <person name="Land M."/>
            <person name="Hauser L."/>
            <person name="Kyrpides N."/>
            <person name="Mikhailova N."/>
            <person name="Viollier P."/>
            <person name="Stephens C."/>
            <person name="Richardson P."/>
        </authorList>
    </citation>
    <scope>NUCLEOTIDE SEQUENCE [LARGE SCALE GENOMIC DNA]</scope>
    <source>
        <strain evidence="3 4">MCS10</strain>
    </source>
</reference>
<keyword evidence="3" id="KW-0808">Transferase</keyword>
<dbReference type="GO" id="GO:0050462">
    <property type="term" value="F:N-acetylneuraminate synthase activity"/>
    <property type="evidence" value="ECO:0007669"/>
    <property type="project" value="UniProtKB-EC"/>
</dbReference>
<name>Q0AN71_MARMM</name>
<dbReference type="AlphaFoldDB" id="Q0AN71"/>
<feature type="domain" description="PseI/NeuA/B-like" evidence="2">
    <location>
        <begin position="25"/>
        <end position="260"/>
    </location>
</feature>
<accession>Q0AN71</accession>
<dbReference type="OrthoDB" id="9781701at2"/>
<dbReference type="EMBL" id="CP000449">
    <property type="protein sequence ID" value="ABI66266.1"/>
    <property type="molecule type" value="Genomic_DNA"/>
</dbReference>
<dbReference type="RefSeq" id="WP_011643911.1">
    <property type="nucleotide sequence ID" value="NC_008347.1"/>
</dbReference>
<dbReference type="EC" id="2.5.1.56" evidence="3"/>
<dbReference type="eggNOG" id="COG2089">
    <property type="taxonomic scope" value="Bacteria"/>
</dbReference>
<dbReference type="InterPro" id="IPR051690">
    <property type="entry name" value="PseI-like"/>
</dbReference>
<dbReference type="PANTHER" id="PTHR42966:SF1">
    <property type="entry name" value="SIALIC ACID SYNTHASE"/>
    <property type="match status" value="1"/>
</dbReference>
<dbReference type="HOGENOM" id="CLU_040465_0_2_5"/>
<evidence type="ECO:0000313" key="3">
    <source>
        <dbReference type="EMBL" id="ABI66266.1"/>
    </source>
</evidence>
<dbReference type="STRING" id="394221.Mmar10_1974"/>
<dbReference type="SUPFAM" id="SSF51569">
    <property type="entry name" value="Aldolase"/>
    <property type="match status" value="1"/>
</dbReference>
<dbReference type="Gene3D" id="3.20.20.70">
    <property type="entry name" value="Aldolase class I"/>
    <property type="match status" value="1"/>
</dbReference>
<gene>
    <name evidence="3" type="ordered locus">Mmar10_1974</name>
</gene>
<dbReference type="InterPro" id="IPR013132">
    <property type="entry name" value="PseI/NeuA/B-like_N"/>
</dbReference>
<dbReference type="Proteomes" id="UP000001964">
    <property type="component" value="Chromosome"/>
</dbReference>
<dbReference type="KEGG" id="mmr:Mmar10_1974"/>
<organism evidence="3 4">
    <name type="scientific">Maricaulis maris (strain MCS10)</name>
    <name type="common">Caulobacter maris</name>
    <dbReference type="NCBI Taxonomy" id="394221"/>
    <lineage>
        <taxon>Bacteria</taxon>
        <taxon>Pseudomonadati</taxon>
        <taxon>Pseudomonadota</taxon>
        <taxon>Alphaproteobacteria</taxon>
        <taxon>Maricaulales</taxon>
        <taxon>Maricaulaceae</taxon>
        <taxon>Maricaulis</taxon>
    </lineage>
</organism>
<evidence type="ECO:0000259" key="2">
    <source>
        <dbReference type="Pfam" id="PF03102"/>
    </source>
</evidence>
<dbReference type="GO" id="GO:0047444">
    <property type="term" value="F:N-acylneuraminate-9-phosphate synthase activity"/>
    <property type="evidence" value="ECO:0007669"/>
    <property type="project" value="TreeGrafter"/>
</dbReference>
<keyword evidence="4" id="KW-1185">Reference proteome</keyword>
<proteinExistence type="predicted"/>
<dbReference type="PANTHER" id="PTHR42966">
    <property type="entry name" value="N-ACETYLNEURAMINATE SYNTHASE"/>
    <property type="match status" value="1"/>
</dbReference>
<dbReference type="GO" id="GO:0016051">
    <property type="term" value="P:carbohydrate biosynthetic process"/>
    <property type="evidence" value="ECO:0007669"/>
    <property type="project" value="InterPro"/>
</dbReference>
<dbReference type="Pfam" id="PF03102">
    <property type="entry name" value="NeuB"/>
    <property type="match status" value="1"/>
</dbReference>